<reference evidence="1 2" key="1">
    <citation type="journal article" date="2021" name="Hortic Res">
        <title>Chromosome-scale assembly of the Dendrobium chrysotoxum genome enhances the understanding of orchid evolution.</title>
        <authorList>
            <person name="Zhang Y."/>
            <person name="Zhang G.Q."/>
            <person name="Zhang D."/>
            <person name="Liu X.D."/>
            <person name="Xu X.Y."/>
            <person name="Sun W.H."/>
            <person name="Yu X."/>
            <person name="Zhu X."/>
            <person name="Wang Z.W."/>
            <person name="Zhao X."/>
            <person name="Zhong W.Y."/>
            <person name="Chen H."/>
            <person name="Yin W.L."/>
            <person name="Huang T."/>
            <person name="Niu S.C."/>
            <person name="Liu Z.J."/>
        </authorList>
    </citation>
    <scope>NUCLEOTIDE SEQUENCE [LARGE SCALE GENOMIC DNA]</scope>
    <source>
        <strain evidence="1">Lindl</strain>
    </source>
</reference>
<keyword evidence="2" id="KW-1185">Reference proteome</keyword>
<evidence type="ECO:0000313" key="2">
    <source>
        <dbReference type="Proteomes" id="UP000775213"/>
    </source>
</evidence>
<proteinExistence type="predicted"/>
<name>A0AAV7GM99_DENCH</name>
<organism evidence="1 2">
    <name type="scientific">Dendrobium chrysotoxum</name>
    <name type="common">Orchid</name>
    <dbReference type="NCBI Taxonomy" id="161865"/>
    <lineage>
        <taxon>Eukaryota</taxon>
        <taxon>Viridiplantae</taxon>
        <taxon>Streptophyta</taxon>
        <taxon>Embryophyta</taxon>
        <taxon>Tracheophyta</taxon>
        <taxon>Spermatophyta</taxon>
        <taxon>Magnoliopsida</taxon>
        <taxon>Liliopsida</taxon>
        <taxon>Asparagales</taxon>
        <taxon>Orchidaceae</taxon>
        <taxon>Epidendroideae</taxon>
        <taxon>Malaxideae</taxon>
        <taxon>Dendrobiinae</taxon>
        <taxon>Dendrobium</taxon>
    </lineage>
</organism>
<evidence type="ECO:0000313" key="1">
    <source>
        <dbReference type="EMBL" id="KAH0456662.1"/>
    </source>
</evidence>
<sequence>MFHITTTLFSHYVRTYKYLLERDGGKPILLNVFFDLHGAAGIAQGAVAASRILTRQINLAGVLALPT</sequence>
<protein>
    <submittedName>
        <fullName evidence="1">Uncharacterized protein</fullName>
    </submittedName>
</protein>
<comment type="caution">
    <text evidence="1">The sequence shown here is derived from an EMBL/GenBank/DDBJ whole genome shotgun (WGS) entry which is preliminary data.</text>
</comment>
<accession>A0AAV7GM99</accession>
<dbReference type="AlphaFoldDB" id="A0AAV7GM99"/>
<dbReference type="EMBL" id="JAGFBR010000013">
    <property type="protein sequence ID" value="KAH0456662.1"/>
    <property type="molecule type" value="Genomic_DNA"/>
</dbReference>
<dbReference type="Proteomes" id="UP000775213">
    <property type="component" value="Unassembled WGS sequence"/>
</dbReference>
<gene>
    <name evidence="1" type="ORF">IEQ34_014569</name>
</gene>